<comment type="caution">
    <text evidence="3">The sequence shown here is derived from an EMBL/GenBank/DDBJ whole genome shotgun (WGS) entry which is preliminary data.</text>
</comment>
<evidence type="ECO:0000256" key="1">
    <source>
        <dbReference type="SAM" id="MobiDB-lite"/>
    </source>
</evidence>
<feature type="region of interest" description="Disordered" evidence="1">
    <location>
        <begin position="315"/>
        <end position="345"/>
    </location>
</feature>
<protein>
    <recommendedName>
        <fullName evidence="2">Ysc84 actin-binding domain-containing protein</fullName>
    </recommendedName>
</protein>
<feature type="compositionally biased region" description="Low complexity" evidence="1">
    <location>
        <begin position="327"/>
        <end position="336"/>
    </location>
</feature>
<accession>A0AAN6N5Z5</accession>
<feature type="compositionally biased region" description="Low complexity" evidence="1">
    <location>
        <begin position="527"/>
        <end position="536"/>
    </location>
</feature>
<proteinExistence type="predicted"/>
<keyword evidence="4" id="KW-1185">Reference proteome</keyword>
<feature type="compositionally biased region" description="Polar residues" evidence="1">
    <location>
        <begin position="629"/>
        <end position="646"/>
    </location>
</feature>
<feature type="region of interest" description="Disordered" evidence="1">
    <location>
        <begin position="601"/>
        <end position="776"/>
    </location>
</feature>
<feature type="compositionally biased region" description="Acidic residues" evidence="1">
    <location>
        <begin position="677"/>
        <end position="692"/>
    </location>
</feature>
<evidence type="ECO:0000313" key="4">
    <source>
        <dbReference type="Proteomes" id="UP001303473"/>
    </source>
</evidence>
<feature type="domain" description="Ysc84 actin-binding" evidence="2">
    <location>
        <begin position="166"/>
        <end position="295"/>
    </location>
</feature>
<feature type="compositionally biased region" description="Acidic residues" evidence="1">
    <location>
        <begin position="547"/>
        <end position="566"/>
    </location>
</feature>
<dbReference type="EMBL" id="MU853805">
    <property type="protein sequence ID" value="KAK3939832.1"/>
    <property type="molecule type" value="Genomic_DNA"/>
</dbReference>
<reference evidence="4" key="1">
    <citation type="journal article" date="2023" name="Mol. Phylogenet. Evol.">
        <title>Genome-scale phylogeny and comparative genomics of the fungal order Sordariales.</title>
        <authorList>
            <person name="Hensen N."/>
            <person name="Bonometti L."/>
            <person name="Westerberg I."/>
            <person name="Brannstrom I.O."/>
            <person name="Guillou S."/>
            <person name="Cros-Aarteil S."/>
            <person name="Calhoun S."/>
            <person name="Haridas S."/>
            <person name="Kuo A."/>
            <person name="Mondo S."/>
            <person name="Pangilinan J."/>
            <person name="Riley R."/>
            <person name="LaButti K."/>
            <person name="Andreopoulos B."/>
            <person name="Lipzen A."/>
            <person name="Chen C."/>
            <person name="Yan M."/>
            <person name="Daum C."/>
            <person name="Ng V."/>
            <person name="Clum A."/>
            <person name="Steindorff A."/>
            <person name="Ohm R.A."/>
            <person name="Martin F."/>
            <person name="Silar P."/>
            <person name="Natvig D.O."/>
            <person name="Lalanne C."/>
            <person name="Gautier V."/>
            <person name="Ament-Velasquez S.L."/>
            <person name="Kruys A."/>
            <person name="Hutchinson M.I."/>
            <person name="Powell A.J."/>
            <person name="Barry K."/>
            <person name="Miller A.N."/>
            <person name="Grigoriev I.V."/>
            <person name="Debuchy R."/>
            <person name="Gladieux P."/>
            <person name="Hiltunen Thoren M."/>
            <person name="Johannesson H."/>
        </authorList>
    </citation>
    <scope>NUCLEOTIDE SEQUENCE [LARGE SCALE GENOMIC DNA]</scope>
    <source>
        <strain evidence="4">CBS 340.73</strain>
    </source>
</reference>
<dbReference type="AlphaFoldDB" id="A0AAN6N5Z5"/>
<feature type="compositionally biased region" description="Pro residues" evidence="1">
    <location>
        <begin position="603"/>
        <end position="612"/>
    </location>
</feature>
<dbReference type="GO" id="GO:0035091">
    <property type="term" value="F:phosphatidylinositol binding"/>
    <property type="evidence" value="ECO:0007669"/>
    <property type="project" value="TreeGrafter"/>
</dbReference>
<sequence>MQRVSALLPSWDRPKSIIHNNTAAKVPGALDKVRGWAEKIAVPVGSRMSVATNGTTSAAPARFGRETYWPTTLDKECDKAARILKSFCFDGFLAQDAQRASITETPSTPTYVTKKIPQRILQNAVGLAVFSCMRSGLWMSGSGGAGLITARKADGTWSPPSGIILHTAALAFVIGVDIYDCVLVINSVQVLEVFTRPKTTLGADVSLTVGPLVSTTEGAALEEIRWKELENTVLTYVKARGKHQAVELDGSLVMERGNENERFYAESVSVMDILAGNISKSVPEMGPLFEVIKAAEGRSDFDKTLMNWLAQQPAPSDAVIETPTPSPSSASNAKKPFGIPSADDPDPFGVIGLEMAGIEIREAGTRLRPVSTQFEYNPSPTSPIFAKFNRQSVDTYVSRSNRGSYMSTKTQATAMTDACTQTDVGSTVDTTLSRANSEDGRDSSSTKLPPVMEPEEIDYTQIDTSIMDQLRTQRIEETIEESPEETSEMATESVSAPPTVTAVPEDRAETTDQAVGTDDADADADANPDANVDAKAGNASSTYPADERDEDADDEEEEEEEEEDEPVIFEVATAAQPTRTSIRTSQVTPVIQVKGALVTIPKRIPPPLPPRSPARVSRASKSDYGDVSSLRSPLRNSFQSSNSATLQVDGAQPTEVDAAVETPEAAEETFMTPADIVETDPTADIEVAEESPESDKADFQKHQKNSSSVYTAVPINRTPEQRQQQWTIDDSSSPIPPTPQTVELMSSAEDSEREPRTPKTDIEFMSAEENSKTPSEVTKAVNIVSHNGNAESNPVTVA</sequence>
<dbReference type="InterPro" id="IPR051702">
    <property type="entry name" value="SH3_domain_YSC84-like"/>
</dbReference>
<dbReference type="PANTHER" id="PTHR15629:SF8">
    <property type="entry name" value="DUF500 DOMAIN PROTEIN (AFU_ORTHOLOGUE AFUA_5G07310)"/>
    <property type="match status" value="1"/>
</dbReference>
<dbReference type="InterPro" id="IPR007461">
    <property type="entry name" value="Ysc84_actin-binding"/>
</dbReference>
<feature type="region of interest" description="Disordered" evidence="1">
    <location>
        <begin position="429"/>
        <end position="460"/>
    </location>
</feature>
<feature type="compositionally biased region" description="Basic and acidic residues" evidence="1">
    <location>
        <begin position="753"/>
        <end position="762"/>
    </location>
</feature>
<dbReference type="Pfam" id="PF04366">
    <property type="entry name" value="Ysc84"/>
    <property type="match status" value="1"/>
</dbReference>
<name>A0AAN6N5Z5_9PEZI</name>
<evidence type="ECO:0000313" key="3">
    <source>
        <dbReference type="EMBL" id="KAK3939832.1"/>
    </source>
</evidence>
<organism evidence="3 4">
    <name type="scientific">Diplogelasinospora grovesii</name>
    <dbReference type="NCBI Taxonomy" id="303347"/>
    <lineage>
        <taxon>Eukaryota</taxon>
        <taxon>Fungi</taxon>
        <taxon>Dikarya</taxon>
        <taxon>Ascomycota</taxon>
        <taxon>Pezizomycotina</taxon>
        <taxon>Sordariomycetes</taxon>
        <taxon>Sordariomycetidae</taxon>
        <taxon>Sordariales</taxon>
        <taxon>Diplogelasinosporaceae</taxon>
        <taxon>Diplogelasinospora</taxon>
    </lineage>
</organism>
<gene>
    <name evidence="3" type="ORF">QBC46DRAFT_141055</name>
</gene>
<evidence type="ECO:0000259" key="2">
    <source>
        <dbReference type="Pfam" id="PF04366"/>
    </source>
</evidence>
<feature type="compositionally biased region" description="Low complexity" evidence="1">
    <location>
        <begin position="654"/>
        <end position="663"/>
    </location>
</feature>
<feature type="region of interest" description="Disordered" evidence="1">
    <location>
        <begin position="479"/>
        <end position="566"/>
    </location>
</feature>
<dbReference type="PANTHER" id="PTHR15629">
    <property type="entry name" value="SH3YL1 PROTEIN"/>
    <property type="match status" value="1"/>
</dbReference>
<dbReference type="Proteomes" id="UP001303473">
    <property type="component" value="Unassembled WGS sequence"/>
</dbReference>
<dbReference type="CDD" id="cd11524">
    <property type="entry name" value="SYLF"/>
    <property type="match status" value="1"/>
</dbReference>